<dbReference type="EMBL" id="QFQP01000051">
    <property type="protein sequence ID" value="PZR04860.1"/>
    <property type="molecule type" value="Genomic_DNA"/>
</dbReference>
<evidence type="ECO:0000313" key="5">
    <source>
        <dbReference type="Proteomes" id="UP000249061"/>
    </source>
</evidence>
<dbReference type="PANTHER" id="PTHR22602">
    <property type="entry name" value="TRANSFERASE CAF17, MITOCHONDRIAL-RELATED"/>
    <property type="match status" value="1"/>
</dbReference>
<name>A0A2W5SQA1_9BACT</name>
<keyword evidence="1" id="KW-0809">Transit peptide</keyword>
<proteinExistence type="predicted"/>
<dbReference type="PIRSF" id="PIRSF006487">
    <property type="entry name" value="GcvT"/>
    <property type="match status" value="1"/>
</dbReference>
<dbReference type="InterPro" id="IPR017703">
    <property type="entry name" value="YgfZ/GCV_T_CS"/>
</dbReference>
<organism evidence="4 5">
    <name type="scientific">Archangium gephyra</name>
    <dbReference type="NCBI Taxonomy" id="48"/>
    <lineage>
        <taxon>Bacteria</taxon>
        <taxon>Pseudomonadati</taxon>
        <taxon>Myxococcota</taxon>
        <taxon>Myxococcia</taxon>
        <taxon>Myxococcales</taxon>
        <taxon>Cystobacterineae</taxon>
        <taxon>Archangiaceae</taxon>
        <taxon>Archangium</taxon>
    </lineage>
</organism>
<evidence type="ECO:0000259" key="2">
    <source>
        <dbReference type="Pfam" id="PF01571"/>
    </source>
</evidence>
<evidence type="ECO:0000259" key="3">
    <source>
        <dbReference type="Pfam" id="PF08669"/>
    </source>
</evidence>
<dbReference type="AlphaFoldDB" id="A0A2W5SQA1"/>
<feature type="domain" description="GCVT N-terminal" evidence="2">
    <location>
        <begin position="4"/>
        <end position="132"/>
    </location>
</feature>
<protein>
    <submittedName>
        <fullName evidence="4">Glycine cleavage system protein T</fullName>
    </submittedName>
</protein>
<sequence>MSVEAVPSEYEAATTTCAVFDASSRELLRVTGPDAVSFLQGMVTNDVSGLTVGGSCYAALLTVKGSMVGDLRVLRRADDVIIDTGAGRGATVKDFLNKYLISEEAEIFDAPELAVLSFIGPKAAEVATRVQPREGELRSFFGGVDVVVQRAEVANVLATLSDVPRLSDATLEVLRVENAVPLFGIDMTEVTIPLEANLDHAIHYKKGCYIGQEVIARATYRGQMNKKLVKLELGEQSPPYKTELKVGDRKVGWVTSVVKSPKHGQHLALGYAHRDFLTPGTKFEMAGGSATVA</sequence>
<feature type="domain" description="Aminomethyltransferase C-terminal" evidence="3">
    <location>
        <begin position="226"/>
        <end position="285"/>
    </location>
</feature>
<comment type="caution">
    <text evidence="4">The sequence shown here is derived from an EMBL/GenBank/DDBJ whole genome shotgun (WGS) entry which is preliminary data.</text>
</comment>
<evidence type="ECO:0000313" key="4">
    <source>
        <dbReference type="EMBL" id="PZR04860.1"/>
    </source>
</evidence>
<dbReference type="InterPro" id="IPR029043">
    <property type="entry name" value="GcvT/YgfZ_C"/>
</dbReference>
<dbReference type="PANTHER" id="PTHR22602:SF0">
    <property type="entry name" value="TRANSFERASE CAF17, MITOCHONDRIAL-RELATED"/>
    <property type="match status" value="1"/>
</dbReference>
<reference evidence="4 5" key="1">
    <citation type="submission" date="2017-08" db="EMBL/GenBank/DDBJ databases">
        <title>Infants hospitalized years apart are colonized by the same room-sourced microbial strains.</title>
        <authorList>
            <person name="Brooks B."/>
            <person name="Olm M.R."/>
            <person name="Firek B.A."/>
            <person name="Baker R."/>
            <person name="Thomas B.C."/>
            <person name="Morowitz M.J."/>
            <person name="Banfield J.F."/>
        </authorList>
    </citation>
    <scope>NUCLEOTIDE SEQUENCE [LARGE SCALE GENOMIC DNA]</scope>
    <source>
        <strain evidence="4">S2_003_000_R2_14</strain>
    </source>
</reference>
<dbReference type="Gene3D" id="3.30.1360.120">
    <property type="entry name" value="Probable tRNA modification gtpase trme, domain 1"/>
    <property type="match status" value="1"/>
</dbReference>
<dbReference type="NCBIfam" id="TIGR03317">
    <property type="entry name" value="ygfZ_signature"/>
    <property type="match status" value="1"/>
</dbReference>
<dbReference type="InterPro" id="IPR027266">
    <property type="entry name" value="TrmE/GcvT-like"/>
</dbReference>
<dbReference type="SUPFAM" id="SSF103025">
    <property type="entry name" value="Folate-binding domain"/>
    <property type="match status" value="1"/>
</dbReference>
<dbReference type="Pfam" id="PF08669">
    <property type="entry name" value="GCV_T_C"/>
    <property type="match status" value="1"/>
</dbReference>
<dbReference type="Pfam" id="PF01571">
    <property type="entry name" value="GCV_T"/>
    <property type="match status" value="1"/>
</dbReference>
<dbReference type="InterPro" id="IPR013977">
    <property type="entry name" value="GcvT_C"/>
</dbReference>
<dbReference type="InterPro" id="IPR006222">
    <property type="entry name" value="GCVT_N"/>
</dbReference>
<dbReference type="SUPFAM" id="SSF101790">
    <property type="entry name" value="Aminomethyltransferase beta-barrel domain"/>
    <property type="match status" value="1"/>
</dbReference>
<dbReference type="GO" id="GO:0016226">
    <property type="term" value="P:iron-sulfur cluster assembly"/>
    <property type="evidence" value="ECO:0007669"/>
    <property type="project" value="TreeGrafter"/>
</dbReference>
<gene>
    <name evidence="4" type="ORF">DI536_33480</name>
</gene>
<dbReference type="Proteomes" id="UP000249061">
    <property type="component" value="Unassembled WGS sequence"/>
</dbReference>
<dbReference type="Gene3D" id="3.30.70.1400">
    <property type="entry name" value="Aminomethyltransferase beta-barrel domains"/>
    <property type="match status" value="1"/>
</dbReference>
<evidence type="ECO:0000256" key="1">
    <source>
        <dbReference type="ARBA" id="ARBA00022946"/>
    </source>
</evidence>
<dbReference type="InterPro" id="IPR045179">
    <property type="entry name" value="YgfZ/GcvT"/>
</dbReference>
<accession>A0A2W5SQA1</accession>